<feature type="domain" description="Retroviral polymerase SH3-like" evidence="12">
    <location>
        <begin position="172"/>
        <end position="236"/>
    </location>
</feature>
<keyword evidence="7" id="KW-0695">RNA-directed DNA polymerase</keyword>
<keyword evidence="8" id="KW-0808">Transferase</keyword>
<keyword evidence="3" id="KW-0255">Endonuclease</keyword>
<proteinExistence type="predicted"/>
<dbReference type="Gene3D" id="3.10.10.10">
    <property type="entry name" value="HIV Type 1 Reverse Transcriptase, subunit A, domain 1"/>
    <property type="match status" value="1"/>
</dbReference>
<dbReference type="InterPro" id="IPR057670">
    <property type="entry name" value="SH3_retrovirus"/>
</dbReference>
<dbReference type="GO" id="GO:0004519">
    <property type="term" value="F:endonuclease activity"/>
    <property type="evidence" value="ECO:0007669"/>
    <property type="project" value="UniProtKB-KW"/>
</dbReference>
<evidence type="ECO:0000256" key="4">
    <source>
        <dbReference type="ARBA" id="ARBA00022801"/>
    </source>
</evidence>
<keyword evidence="14" id="KW-1185">Reference proteome</keyword>
<evidence type="ECO:0000256" key="10">
    <source>
        <dbReference type="ARBA" id="ARBA00023268"/>
    </source>
</evidence>
<dbReference type="EMBL" id="JAJFAZ020000004">
    <property type="protein sequence ID" value="KAI5334587.1"/>
    <property type="molecule type" value="Genomic_DNA"/>
</dbReference>
<dbReference type="PANTHER" id="PTHR42648">
    <property type="entry name" value="TRANSPOSASE, PUTATIVE-RELATED"/>
    <property type="match status" value="1"/>
</dbReference>
<dbReference type="AlphaFoldDB" id="A0AAD4W2A3"/>
<evidence type="ECO:0000259" key="12">
    <source>
        <dbReference type="Pfam" id="PF25597"/>
    </source>
</evidence>
<evidence type="ECO:0008006" key="15">
    <source>
        <dbReference type="Google" id="ProtNLM"/>
    </source>
</evidence>
<keyword evidence="6" id="KW-0229">DNA integration</keyword>
<keyword evidence="4" id="KW-0378">Hydrolase</keyword>
<evidence type="ECO:0000256" key="3">
    <source>
        <dbReference type="ARBA" id="ARBA00022759"/>
    </source>
</evidence>
<sequence>MPTIVPNASTAYDGTGGLTISYGKAPSMGEKQCKQTALEAIDLGEDPSAPRPISINVHLTSEEKEALVSLLREYRDVFAWSYEEMPGLNPNLVSHTLNIELGTKPIVQPSRNFHPEIEKQIKVEVKKLLAAGFIKPIKHPTWCPTKALDKKTPFEVYSGRKPGIKHLRVFGSLCYAHVPSQQRQKLDLASTRCVFLGYGSCEKGYRLYNIASGRVVISRDVVFNEEASWNWNTQKECRPQDIDHTPLKYKSIAEIYERCNLCIIEPETFEEAVKDESWQKAMENEIAIIEKNNTWELVNRPSDKLVIGVKWVYKTKLNLDGLVQKNKARLVAKGYSQKPGIDFNETFAPVARLDTIRTLIALAAHKG</sequence>
<name>A0AAD4W2A3_PRUDU</name>
<dbReference type="Pfam" id="PF25597">
    <property type="entry name" value="SH3_retrovirus"/>
    <property type="match status" value="1"/>
</dbReference>
<dbReference type="GO" id="GO:0046872">
    <property type="term" value="F:metal ion binding"/>
    <property type="evidence" value="ECO:0007669"/>
    <property type="project" value="UniProtKB-KW"/>
</dbReference>
<evidence type="ECO:0000256" key="8">
    <source>
        <dbReference type="ARBA" id="ARBA00022932"/>
    </source>
</evidence>
<dbReference type="SUPFAM" id="SSF56672">
    <property type="entry name" value="DNA/RNA polymerases"/>
    <property type="match status" value="1"/>
</dbReference>
<evidence type="ECO:0000313" key="14">
    <source>
        <dbReference type="Proteomes" id="UP001054821"/>
    </source>
</evidence>
<dbReference type="GO" id="GO:0006310">
    <property type="term" value="P:DNA recombination"/>
    <property type="evidence" value="ECO:0007669"/>
    <property type="project" value="UniProtKB-KW"/>
</dbReference>
<accession>A0AAD4W2A3</accession>
<evidence type="ECO:0000256" key="6">
    <source>
        <dbReference type="ARBA" id="ARBA00022908"/>
    </source>
</evidence>
<dbReference type="Proteomes" id="UP001054821">
    <property type="component" value="Chromosome 4"/>
</dbReference>
<dbReference type="PANTHER" id="PTHR42648:SF11">
    <property type="entry name" value="TRANSPOSON TY4-P GAG-POL POLYPROTEIN"/>
    <property type="match status" value="1"/>
</dbReference>
<organism evidence="13 14">
    <name type="scientific">Prunus dulcis</name>
    <name type="common">Almond</name>
    <name type="synonym">Amygdalus dulcis</name>
    <dbReference type="NCBI Taxonomy" id="3755"/>
    <lineage>
        <taxon>Eukaryota</taxon>
        <taxon>Viridiplantae</taxon>
        <taxon>Streptophyta</taxon>
        <taxon>Embryophyta</taxon>
        <taxon>Tracheophyta</taxon>
        <taxon>Spermatophyta</taxon>
        <taxon>Magnoliopsida</taxon>
        <taxon>eudicotyledons</taxon>
        <taxon>Gunneridae</taxon>
        <taxon>Pentapetalae</taxon>
        <taxon>rosids</taxon>
        <taxon>fabids</taxon>
        <taxon>Rosales</taxon>
        <taxon>Rosaceae</taxon>
        <taxon>Amygdaloideae</taxon>
        <taxon>Amygdaleae</taxon>
        <taxon>Prunus</taxon>
    </lineage>
</organism>
<evidence type="ECO:0000256" key="9">
    <source>
        <dbReference type="ARBA" id="ARBA00023172"/>
    </source>
</evidence>
<dbReference type="Pfam" id="PF07727">
    <property type="entry name" value="RVT_2"/>
    <property type="match status" value="1"/>
</dbReference>
<dbReference type="GO" id="GO:0003887">
    <property type="term" value="F:DNA-directed DNA polymerase activity"/>
    <property type="evidence" value="ECO:0007669"/>
    <property type="project" value="UniProtKB-KW"/>
</dbReference>
<evidence type="ECO:0000256" key="2">
    <source>
        <dbReference type="ARBA" id="ARBA00022723"/>
    </source>
</evidence>
<dbReference type="InterPro" id="IPR043502">
    <property type="entry name" value="DNA/RNA_pol_sf"/>
</dbReference>
<gene>
    <name evidence="13" type="ORF">L3X38_024720</name>
</gene>
<keyword evidence="5" id="KW-0460">Magnesium</keyword>
<evidence type="ECO:0000256" key="7">
    <source>
        <dbReference type="ARBA" id="ARBA00022918"/>
    </source>
</evidence>
<reference evidence="13 14" key="1">
    <citation type="journal article" date="2022" name="G3 (Bethesda)">
        <title>Whole-genome sequence and methylome profiling of the almond [Prunus dulcis (Mill.) D.A. Webb] cultivar 'Nonpareil'.</title>
        <authorList>
            <person name="D'Amico-Willman K.M."/>
            <person name="Ouma W.Z."/>
            <person name="Meulia T."/>
            <person name="Sideli G.M."/>
            <person name="Gradziel T.M."/>
            <person name="Fresnedo-Ramirez J."/>
        </authorList>
    </citation>
    <scope>NUCLEOTIDE SEQUENCE [LARGE SCALE GENOMIC DNA]</scope>
    <source>
        <strain evidence="13">Clone GOH B32 T37-40</strain>
    </source>
</reference>
<protein>
    <recommendedName>
        <fullName evidence="15">Reverse transcriptase Ty1/copia-type domain-containing protein</fullName>
    </recommendedName>
</protein>
<dbReference type="GO" id="GO:0003964">
    <property type="term" value="F:RNA-directed DNA polymerase activity"/>
    <property type="evidence" value="ECO:0007669"/>
    <property type="project" value="UniProtKB-KW"/>
</dbReference>
<evidence type="ECO:0000313" key="13">
    <source>
        <dbReference type="EMBL" id="KAI5334587.1"/>
    </source>
</evidence>
<evidence type="ECO:0000256" key="5">
    <source>
        <dbReference type="ARBA" id="ARBA00022842"/>
    </source>
</evidence>
<evidence type="ECO:0000256" key="1">
    <source>
        <dbReference type="ARBA" id="ARBA00022722"/>
    </source>
</evidence>
<feature type="domain" description="Reverse transcriptase Ty1/copia-type" evidence="11">
    <location>
        <begin position="292"/>
        <end position="366"/>
    </location>
</feature>
<dbReference type="GO" id="GO:0016787">
    <property type="term" value="F:hydrolase activity"/>
    <property type="evidence" value="ECO:0007669"/>
    <property type="project" value="UniProtKB-KW"/>
</dbReference>
<evidence type="ECO:0000259" key="11">
    <source>
        <dbReference type="Pfam" id="PF07727"/>
    </source>
</evidence>
<keyword evidence="10" id="KW-0511">Multifunctional enzyme</keyword>
<dbReference type="InterPro" id="IPR013103">
    <property type="entry name" value="RVT_2"/>
</dbReference>
<keyword evidence="2" id="KW-0479">Metal-binding</keyword>
<dbReference type="GO" id="GO:0015074">
    <property type="term" value="P:DNA integration"/>
    <property type="evidence" value="ECO:0007669"/>
    <property type="project" value="UniProtKB-KW"/>
</dbReference>
<keyword evidence="8" id="KW-0239">DNA-directed DNA polymerase</keyword>
<dbReference type="InterPro" id="IPR039537">
    <property type="entry name" value="Retrotran_Ty1/copia-like"/>
</dbReference>
<keyword evidence="8" id="KW-0548">Nucleotidyltransferase</keyword>
<keyword evidence="1" id="KW-0540">Nuclease</keyword>
<comment type="caution">
    <text evidence="13">The sequence shown here is derived from an EMBL/GenBank/DDBJ whole genome shotgun (WGS) entry which is preliminary data.</text>
</comment>
<keyword evidence="9" id="KW-0233">DNA recombination</keyword>